<protein>
    <recommendedName>
        <fullName evidence="1">Siphovirus-type tail component RIFT-related domain-containing protein</fullName>
    </recommendedName>
</protein>
<dbReference type="Proteomes" id="UP001314200">
    <property type="component" value="Unassembled WGS sequence"/>
</dbReference>
<gene>
    <name evidence="2" type="ORF">R82641_BJNNKPBH_00512</name>
</gene>
<dbReference type="Pfam" id="PF05709">
    <property type="entry name" value="Sipho_tail"/>
    <property type="match status" value="1"/>
</dbReference>
<dbReference type="Gene3D" id="2.40.30.200">
    <property type="match status" value="1"/>
</dbReference>
<evidence type="ECO:0000313" key="2">
    <source>
        <dbReference type="EMBL" id="CAK1235600.1"/>
    </source>
</evidence>
<sequence>MSDFYVMRKGHDEFNLSDKLTSVHFLELNVGAPQLTPTYNSIQGSDGQLLQTVSFNSSTAVASFFIKAGNRSEFNLAKSALQRELYARVPIRIRSSDDPGKAVWVLANPTDINPLANSDDAKIDLAFTIISGTKLTPFNSDELADNQDKLSFGMNLDLDNLPSYHFNSNNFNVFNPSDLDIDPYIQHHQLTWTIKGTGQNVTLTNNTNGTSFTANAGLGNSDNIDHERHYTR</sequence>
<dbReference type="InterPro" id="IPR008841">
    <property type="entry name" value="Siphovirus-type_tail_N"/>
</dbReference>
<accession>A0ABM9MS40</accession>
<keyword evidence="3" id="KW-1185">Reference proteome</keyword>
<evidence type="ECO:0000313" key="3">
    <source>
        <dbReference type="Proteomes" id="UP001314200"/>
    </source>
</evidence>
<feature type="domain" description="Siphovirus-type tail component RIFT-related" evidence="1">
    <location>
        <begin position="15"/>
        <end position="122"/>
    </location>
</feature>
<name>A0ABM9MS40_9LACO</name>
<dbReference type="RefSeq" id="WP_338347808.1">
    <property type="nucleotide sequence ID" value="NZ_CAUZLY010000004.1"/>
</dbReference>
<evidence type="ECO:0000259" key="1">
    <source>
        <dbReference type="Pfam" id="PF05709"/>
    </source>
</evidence>
<reference evidence="2 3" key="1">
    <citation type="submission" date="2023-10" db="EMBL/GenBank/DDBJ databases">
        <authorList>
            <person name="Botero Cardona J."/>
        </authorList>
    </citation>
    <scope>NUCLEOTIDE SEQUENCE [LARGE SCALE GENOMIC DNA]</scope>
    <source>
        <strain evidence="2 3">R-82641</strain>
    </source>
</reference>
<dbReference type="EMBL" id="CAUZLY010000004">
    <property type="protein sequence ID" value="CAK1235600.1"/>
    <property type="molecule type" value="Genomic_DNA"/>
</dbReference>
<comment type="caution">
    <text evidence="2">The sequence shown here is derived from an EMBL/GenBank/DDBJ whole genome shotgun (WGS) entry which is preliminary data.</text>
</comment>
<proteinExistence type="predicted"/>
<organism evidence="2 3">
    <name type="scientific">Fructobacillus cardui</name>
    <dbReference type="NCBI Taxonomy" id="2893170"/>
    <lineage>
        <taxon>Bacteria</taxon>
        <taxon>Bacillati</taxon>
        <taxon>Bacillota</taxon>
        <taxon>Bacilli</taxon>
        <taxon>Lactobacillales</taxon>
        <taxon>Lactobacillaceae</taxon>
        <taxon>Fructobacillus</taxon>
    </lineage>
</organism>